<keyword evidence="5" id="KW-0418">Kinase</keyword>
<dbReference type="InterPro" id="IPR050980">
    <property type="entry name" value="2C_sensor_his_kinase"/>
</dbReference>
<dbReference type="InterPro" id="IPR004358">
    <property type="entry name" value="Sig_transdc_His_kin-like_C"/>
</dbReference>
<proteinExistence type="predicted"/>
<accession>A0ABS8HNG2</accession>
<dbReference type="PROSITE" id="PS50109">
    <property type="entry name" value="HIS_KIN"/>
    <property type="match status" value="1"/>
</dbReference>
<evidence type="ECO:0000256" key="6">
    <source>
        <dbReference type="ARBA" id="ARBA00023012"/>
    </source>
</evidence>
<dbReference type="InterPro" id="IPR036890">
    <property type="entry name" value="HATPase_C_sf"/>
</dbReference>
<dbReference type="PANTHER" id="PTHR44936:SF9">
    <property type="entry name" value="SENSOR PROTEIN CREC"/>
    <property type="match status" value="1"/>
</dbReference>
<name>A0ABS8HNG2_9FIRM</name>
<dbReference type="Proteomes" id="UP001165492">
    <property type="component" value="Unassembled WGS sequence"/>
</dbReference>
<keyword evidence="9" id="KW-0547">Nucleotide-binding</keyword>
<sequence>MKKHYIAILLMMFIVPLAGELKFYPFEGEFHSFRVSFGSPAFLFFLLWLRSTSFMLSGLLSGLSVLVFRMLLDWSTGDGSWTSSFLFHLPAFLYYVIYAGIFYLAKANDLYSSPLRIGLLSILAEITASMIELLLPLTYSSAAFILTFSIISKLLIAAVIRSFFVLSFFFITNLRHAEFAAEQQKEQNKHILLLISSLYEEAIQLTKSLQNAENITRDCYKLYKDVNDDHFLLTKNQLAQNILEIAGQVHEIKKDNQRIYASLTQLISDGELHDYMTASELAEIIVQSHQKYARSLGKNIAFDLQVEKTLPPLHVYTVLSLVNNLVSNAVESIQDSGCIRIFFYRKEQYIAFQVADTGPGIPLKKRNLIFKPGYTTKFDVSGNPSTGMGLPYIKDLANSLNGSLTLEENSPSNETIFTITLPPQHLIREG</sequence>
<organism evidence="9 10">
    <name type="scientific">Pelosinus baikalensis</name>
    <dbReference type="NCBI Taxonomy" id="2892015"/>
    <lineage>
        <taxon>Bacteria</taxon>
        <taxon>Bacillati</taxon>
        <taxon>Bacillota</taxon>
        <taxon>Negativicutes</taxon>
        <taxon>Selenomonadales</taxon>
        <taxon>Sporomusaceae</taxon>
        <taxon>Pelosinus</taxon>
    </lineage>
</organism>
<keyword evidence="9" id="KW-0067">ATP-binding</keyword>
<evidence type="ECO:0000256" key="7">
    <source>
        <dbReference type="SAM" id="Phobius"/>
    </source>
</evidence>
<gene>
    <name evidence="9" type="ORF">LMF89_04745</name>
</gene>
<evidence type="ECO:0000313" key="9">
    <source>
        <dbReference type="EMBL" id="MCC5464674.1"/>
    </source>
</evidence>
<dbReference type="InterPro" id="IPR003594">
    <property type="entry name" value="HATPase_dom"/>
</dbReference>
<dbReference type="SUPFAM" id="SSF55874">
    <property type="entry name" value="ATPase domain of HSP90 chaperone/DNA topoisomerase II/histidine kinase"/>
    <property type="match status" value="1"/>
</dbReference>
<feature type="transmembrane region" description="Helical" evidence="7">
    <location>
        <begin position="54"/>
        <end position="72"/>
    </location>
</feature>
<dbReference type="RefSeq" id="WP_229534100.1">
    <property type="nucleotide sequence ID" value="NZ_JAJHJB010000004.1"/>
</dbReference>
<evidence type="ECO:0000256" key="1">
    <source>
        <dbReference type="ARBA" id="ARBA00000085"/>
    </source>
</evidence>
<evidence type="ECO:0000256" key="5">
    <source>
        <dbReference type="ARBA" id="ARBA00022777"/>
    </source>
</evidence>
<dbReference type="PRINTS" id="PR00344">
    <property type="entry name" value="BCTRLSENSOR"/>
</dbReference>
<feature type="transmembrane region" description="Helical" evidence="7">
    <location>
        <begin position="84"/>
        <end position="105"/>
    </location>
</feature>
<feature type="transmembrane region" description="Helical" evidence="7">
    <location>
        <begin position="117"/>
        <end position="137"/>
    </location>
</feature>
<evidence type="ECO:0000256" key="3">
    <source>
        <dbReference type="ARBA" id="ARBA00022553"/>
    </source>
</evidence>
<keyword evidence="3" id="KW-0597">Phosphoprotein</keyword>
<dbReference type="Gene3D" id="3.30.565.10">
    <property type="entry name" value="Histidine kinase-like ATPase, C-terminal domain"/>
    <property type="match status" value="1"/>
</dbReference>
<feature type="transmembrane region" description="Helical" evidence="7">
    <location>
        <begin position="143"/>
        <end position="171"/>
    </location>
</feature>
<evidence type="ECO:0000256" key="4">
    <source>
        <dbReference type="ARBA" id="ARBA00022679"/>
    </source>
</evidence>
<keyword evidence="10" id="KW-1185">Reference proteome</keyword>
<dbReference type="PANTHER" id="PTHR44936">
    <property type="entry name" value="SENSOR PROTEIN CREC"/>
    <property type="match status" value="1"/>
</dbReference>
<feature type="transmembrane region" description="Helical" evidence="7">
    <location>
        <begin position="5"/>
        <end position="24"/>
    </location>
</feature>
<dbReference type="Pfam" id="PF02518">
    <property type="entry name" value="HATPase_c"/>
    <property type="match status" value="1"/>
</dbReference>
<protein>
    <recommendedName>
        <fullName evidence="2">histidine kinase</fullName>
        <ecNumber evidence="2">2.7.13.3</ecNumber>
    </recommendedName>
</protein>
<keyword evidence="4" id="KW-0808">Transferase</keyword>
<evidence type="ECO:0000259" key="8">
    <source>
        <dbReference type="PROSITE" id="PS50109"/>
    </source>
</evidence>
<keyword evidence="6" id="KW-0902">Two-component regulatory system</keyword>
<dbReference type="InterPro" id="IPR005467">
    <property type="entry name" value="His_kinase_dom"/>
</dbReference>
<feature type="domain" description="Histidine kinase" evidence="8">
    <location>
        <begin position="318"/>
        <end position="425"/>
    </location>
</feature>
<dbReference type="EC" id="2.7.13.3" evidence="2"/>
<dbReference type="SMART" id="SM00387">
    <property type="entry name" value="HATPase_c"/>
    <property type="match status" value="1"/>
</dbReference>
<comment type="caution">
    <text evidence="9">The sequence shown here is derived from an EMBL/GenBank/DDBJ whole genome shotgun (WGS) entry which is preliminary data.</text>
</comment>
<comment type="catalytic activity">
    <reaction evidence="1">
        <text>ATP + protein L-histidine = ADP + protein N-phospho-L-histidine.</text>
        <dbReference type="EC" id="2.7.13.3"/>
    </reaction>
</comment>
<dbReference type="EMBL" id="JAJHJB010000004">
    <property type="protein sequence ID" value="MCC5464674.1"/>
    <property type="molecule type" value="Genomic_DNA"/>
</dbReference>
<evidence type="ECO:0000256" key="2">
    <source>
        <dbReference type="ARBA" id="ARBA00012438"/>
    </source>
</evidence>
<reference evidence="9" key="1">
    <citation type="submission" date="2021-11" db="EMBL/GenBank/DDBJ databases">
        <title>Description of a new species Pelosinus isolated from the bottom sediments of Lake Baikal.</title>
        <authorList>
            <person name="Zakharyuk A."/>
        </authorList>
    </citation>
    <scope>NUCLEOTIDE SEQUENCE</scope>
    <source>
        <strain evidence="9">Bkl1</strain>
    </source>
</reference>
<dbReference type="GO" id="GO:0005524">
    <property type="term" value="F:ATP binding"/>
    <property type="evidence" value="ECO:0007669"/>
    <property type="project" value="UniProtKB-KW"/>
</dbReference>
<keyword evidence="7" id="KW-0812">Transmembrane</keyword>
<keyword evidence="7" id="KW-0472">Membrane</keyword>
<keyword evidence="7" id="KW-1133">Transmembrane helix</keyword>
<evidence type="ECO:0000313" key="10">
    <source>
        <dbReference type="Proteomes" id="UP001165492"/>
    </source>
</evidence>